<name>A0A1H3N7D2_9RHOB</name>
<accession>A0A1H3N7D2</accession>
<sequence>MYAADRDDRQKTRSFRDVLEDMAAARRKHAKPFPRVGLRFTILPVLGPSGEGYILLRAESSSIFNPSLDSEGSRFLARRQDFGDTPDPRVDPDARLFPDSWTEHGAAWTVFGGNEILKAAGVPAVDIEDYTPPAGWVAPEPGIDEAGIGGTRVIEVRSWFVAKAA</sequence>
<keyword evidence="2" id="KW-1185">Reference proteome</keyword>
<evidence type="ECO:0000313" key="2">
    <source>
        <dbReference type="Proteomes" id="UP000199286"/>
    </source>
</evidence>
<proteinExistence type="predicted"/>
<dbReference type="STRING" id="321339.SAMN05444340_12120"/>
<dbReference type="RefSeq" id="WP_177177991.1">
    <property type="nucleotide sequence ID" value="NZ_FNPF01000021.1"/>
</dbReference>
<organism evidence="1 2">
    <name type="scientific">Citreimonas salinaria</name>
    <dbReference type="NCBI Taxonomy" id="321339"/>
    <lineage>
        <taxon>Bacteria</taxon>
        <taxon>Pseudomonadati</taxon>
        <taxon>Pseudomonadota</taxon>
        <taxon>Alphaproteobacteria</taxon>
        <taxon>Rhodobacterales</taxon>
        <taxon>Roseobacteraceae</taxon>
        <taxon>Citreimonas</taxon>
    </lineage>
</organism>
<evidence type="ECO:0000313" key="1">
    <source>
        <dbReference type="EMBL" id="SDY84776.1"/>
    </source>
</evidence>
<protein>
    <submittedName>
        <fullName evidence="1">Uncharacterized protein</fullName>
    </submittedName>
</protein>
<dbReference type="AlphaFoldDB" id="A0A1H3N7D2"/>
<dbReference type="EMBL" id="FNPF01000021">
    <property type="protein sequence ID" value="SDY84776.1"/>
    <property type="molecule type" value="Genomic_DNA"/>
</dbReference>
<dbReference type="Proteomes" id="UP000199286">
    <property type="component" value="Unassembled WGS sequence"/>
</dbReference>
<reference evidence="1 2" key="1">
    <citation type="submission" date="2016-10" db="EMBL/GenBank/DDBJ databases">
        <authorList>
            <person name="de Groot N.N."/>
        </authorList>
    </citation>
    <scope>NUCLEOTIDE SEQUENCE [LARGE SCALE GENOMIC DNA]</scope>
    <source>
        <strain evidence="1 2">DSM 26880</strain>
    </source>
</reference>
<gene>
    <name evidence="1" type="ORF">SAMN05444340_12120</name>
</gene>